<dbReference type="PRINTS" id="PR00492">
    <property type="entry name" value="RHOGDI"/>
</dbReference>
<dbReference type="GeneTree" id="ENSGT00390000006233"/>
<dbReference type="Proteomes" id="UP000007754">
    <property type="component" value="Chromosome 18"/>
</dbReference>
<dbReference type="GO" id="GO:0005096">
    <property type="term" value="F:GTPase activator activity"/>
    <property type="evidence" value="ECO:0007669"/>
    <property type="project" value="UniProtKB-KW"/>
</dbReference>
<dbReference type="InterPro" id="IPR000406">
    <property type="entry name" value="Rho_GDI"/>
</dbReference>
<evidence type="ECO:0000256" key="4">
    <source>
        <dbReference type="ARBA" id="ARBA00022490"/>
    </source>
</evidence>
<dbReference type="GO" id="GO:0007266">
    <property type="term" value="P:Rho protein signal transduction"/>
    <property type="evidence" value="ECO:0007669"/>
    <property type="project" value="InterPro"/>
</dbReference>
<accession>A0A674H8M5</accession>
<evidence type="ECO:0000256" key="5">
    <source>
        <dbReference type="ARBA" id="ARBA00022499"/>
    </source>
</evidence>
<sequence length="209" mass="23278">MGQVDSSSLHDDIHGSFKTMTALEQTSAKKQFGINCMLVLQCPVAGHCLPGSSSIEGPAARAIPWSCSSCPSCSCHGKSPHSTAQRSSEQASPVSVGDLDSYKKQAFVLKEGVEYRIKISFRVNREIVSGLKYIQHTFRKGVKIDKTEYMVGSYGPRAEEYEFLTPMEEAPKGMLARGSYNIKSKFTDDDKTDHLSWEWNLTIKKDWKD</sequence>
<reference evidence="12" key="3">
    <citation type="submission" date="2025-09" db="UniProtKB">
        <authorList>
            <consortium name="Ensembl"/>
        </authorList>
    </citation>
    <scope>IDENTIFICATION</scope>
</reference>
<evidence type="ECO:0000256" key="3">
    <source>
        <dbReference type="ARBA" id="ARBA00022468"/>
    </source>
</evidence>
<keyword evidence="7" id="KW-0007">Acetylation</keyword>
<keyword evidence="13" id="KW-1185">Reference proteome</keyword>
<name>A0A674H8M5_TAEGU</name>
<evidence type="ECO:0000313" key="13">
    <source>
        <dbReference type="Proteomes" id="UP000007754"/>
    </source>
</evidence>
<dbReference type="PANTHER" id="PTHR10980">
    <property type="entry name" value="RHO GDP-DISSOCIATION INHIBITOR"/>
    <property type="match status" value="1"/>
</dbReference>
<dbReference type="GO" id="GO:0016020">
    <property type="term" value="C:membrane"/>
    <property type="evidence" value="ECO:0007669"/>
    <property type="project" value="TreeGrafter"/>
</dbReference>
<evidence type="ECO:0000256" key="2">
    <source>
        <dbReference type="ARBA" id="ARBA00009758"/>
    </source>
</evidence>
<keyword evidence="5" id="KW-1017">Isopeptide bond</keyword>
<reference evidence="12 13" key="1">
    <citation type="journal article" date="2010" name="Nature">
        <title>The genome of a songbird.</title>
        <authorList>
            <person name="Warren W.C."/>
            <person name="Clayton D.F."/>
            <person name="Ellegren H."/>
            <person name="Arnold A.P."/>
            <person name="Hillier L.W."/>
            <person name="Kunstner A."/>
            <person name="Searle S."/>
            <person name="White S."/>
            <person name="Vilella A.J."/>
            <person name="Fairley S."/>
            <person name="Heger A."/>
            <person name="Kong L."/>
            <person name="Ponting C.P."/>
            <person name="Jarvis E.D."/>
            <person name="Mello C.V."/>
            <person name="Minx P."/>
            <person name="Lovell P."/>
            <person name="Velho T.A."/>
            <person name="Ferris M."/>
            <person name="Balakrishnan C.N."/>
            <person name="Sinha S."/>
            <person name="Blatti C."/>
            <person name="London S.E."/>
            <person name="Li Y."/>
            <person name="Lin Y.C."/>
            <person name="George J."/>
            <person name="Sweedler J."/>
            <person name="Southey B."/>
            <person name="Gunaratne P."/>
            <person name="Watson M."/>
            <person name="Nam K."/>
            <person name="Backstrom N."/>
            <person name="Smeds L."/>
            <person name="Nabholz B."/>
            <person name="Itoh Y."/>
            <person name="Whitney O."/>
            <person name="Pfenning A.R."/>
            <person name="Howard J."/>
            <person name="Volker M."/>
            <person name="Skinner B.M."/>
            <person name="Griffin D.K."/>
            <person name="Ye L."/>
            <person name="McLaren W.M."/>
            <person name="Flicek P."/>
            <person name="Quesada V."/>
            <person name="Velasco G."/>
            <person name="Lopez-Otin C."/>
            <person name="Puente X.S."/>
            <person name="Olender T."/>
            <person name="Lancet D."/>
            <person name="Smit A.F."/>
            <person name="Hubley R."/>
            <person name="Konkel M.K."/>
            <person name="Walker J.A."/>
            <person name="Batzer M.A."/>
            <person name="Gu W."/>
            <person name="Pollock D.D."/>
            <person name="Chen L."/>
            <person name="Cheng Z."/>
            <person name="Eichler E.E."/>
            <person name="Stapley J."/>
            <person name="Slate J."/>
            <person name="Ekblom R."/>
            <person name="Birkhead T."/>
            <person name="Burke T."/>
            <person name="Burt D."/>
            <person name="Scharff C."/>
            <person name="Adam I."/>
            <person name="Richard H."/>
            <person name="Sultan M."/>
            <person name="Soldatov A."/>
            <person name="Lehrach H."/>
            <person name="Edwards S.V."/>
            <person name="Yang S.P."/>
            <person name="Li X."/>
            <person name="Graves T."/>
            <person name="Fulton L."/>
            <person name="Nelson J."/>
            <person name="Chinwalla A."/>
            <person name="Hou S."/>
            <person name="Mardis E.R."/>
            <person name="Wilson R.K."/>
        </authorList>
    </citation>
    <scope>NUCLEOTIDE SEQUENCE [LARGE SCALE GENOMIC DNA]</scope>
</reference>
<evidence type="ECO:0000256" key="9">
    <source>
        <dbReference type="ARBA" id="ARBA00040620"/>
    </source>
</evidence>
<keyword evidence="3" id="KW-0343">GTPase activation</keyword>
<comment type="subunit">
    <text evidence="11">Monomer. Interacts with FER. Interacts with PLXNB3. Forms a heterodimer with RAC1. Interacts with RHOA, the affinity is increased by three orders of magnitude when RHOA is prenylated. Interacts with PSMD10; the interaction increases ARHGDIA association with RHOA, leading to ARHGDIA-mediated inactivation of RHOA and ROCK and prolonged AKT activation. Interacts with KANK2; the interaction is direct and may regulate the interaction of ARHGDIA with RHOA, RAC1 and CDC42. Interacts with RHOC. Interacts with CDC42. Interacts with NGFR (via death domain); NGFR binding decreases the affinity for RHOA.</text>
</comment>
<gene>
    <name evidence="12" type="primary">ARHGDIA</name>
</gene>
<comment type="similarity">
    <text evidence="2">Belongs to the Rho GDI family.</text>
</comment>
<evidence type="ECO:0000256" key="10">
    <source>
        <dbReference type="ARBA" id="ARBA00041559"/>
    </source>
</evidence>
<evidence type="ECO:0000256" key="6">
    <source>
        <dbReference type="ARBA" id="ARBA00022843"/>
    </source>
</evidence>
<keyword evidence="4" id="KW-0963">Cytoplasm</keyword>
<dbReference type="GO" id="GO:0005094">
    <property type="term" value="F:Rho GDP-dissociation inhibitor activity"/>
    <property type="evidence" value="ECO:0007669"/>
    <property type="project" value="InterPro"/>
</dbReference>
<proteinExistence type="inferred from homology"/>
<dbReference type="AlphaFoldDB" id="A0A674H8M5"/>
<reference evidence="12" key="2">
    <citation type="submission" date="2025-08" db="UniProtKB">
        <authorList>
            <consortium name="Ensembl"/>
        </authorList>
    </citation>
    <scope>IDENTIFICATION</scope>
</reference>
<organism evidence="12 13">
    <name type="scientific">Taeniopygia guttata</name>
    <name type="common">Zebra finch</name>
    <name type="synonym">Poephila guttata</name>
    <dbReference type="NCBI Taxonomy" id="59729"/>
    <lineage>
        <taxon>Eukaryota</taxon>
        <taxon>Metazoa</taxon>
        <taxon>Chordata</taxon>
        <taxon>Craniata</taxon>
        <taxon>Vertebrata</taxon>
        <taxon>Euteleostomi</taxon>
        <taxon>Archelosauria</taxon>
        <taxon>Archosauria</taxon>
        <taxon>Dinosauria</taxon>
        <taxon>Saurischia</taxon>
        <taxon>Theropoda</taxon>
        <taxon>Coelurosauria</taxon>
        <taxon>Aves</taxon>
        <taxon>Neognathae</taxon>
        <taxon>Neoaves</taxon>
        <taxon>Telluraves</taxon>
        <taxon>Australaves</taxon>
        <taxon>Passeriformes</taxon>
        <taxon>Passeroidea</taxon>
        <taxon>Estrildidae</taxon>
        <taxon>Estrildinae</taxon>
        <taxon>Taeniopygia</taxon>
    </lineage>
</organism>
<dbReference type="Ensembl" id="ENSTGUT00000030959.1">
    <property type="protein sequence ID" value="ENSTGUP00000031212.1"/>
    <property type="gene ID" value="ENSTGUG00000003498.2"/>
</dbReference>
<evidence type="ECO:0000256" key="1">
    <source>
        <dbReference type="ARBA" id="ARBA00004496"/>
    </source>
</evidence>
<protein>
    <recommendedName>
        <fullName evidence="9">Rho GDP-dissociation inhibitor 1</fullName>
    </recommendedName>
    <alternativeName>
        <fullName evidence="10">Rho-GDI alpha</fullName>
    </alternativeName>
</protein>
<evidence type="ECO:0000256" key="8">
    <source>
        <dbReference type="ARBA" id="ARBA00037489"/>
    </source>
</evidence>
<dbReference type="PANTHER" id="PTHR10980:SF9">
    <property type="entry name" value="RHO GDP-DISSOCIATION INHIBITOR 1"/>
    <property type="match status" value="1"/>
</dbReference>
<dbReference type="InterPro" id="IPR014756">
    <property type="entry name" value="Ig_E-set"/>
</dbReference>
<keyword evidence="6" id="KW-0832">Ubl conjugation</keyword>
<evidence type="ECO:0000256" key="11">
    <source>
        <dbReference type="ARBA" id="ARBA00046570"/>
    </source>
</evidence>
<evidence type="ECO:0000256" key="7">
    <source>
        <dbReference type="ARBA" id="ARBA00022990"/>
    </source>
</evidence>
<comment type="subcellular location">
    <subcellularLocation>
        <location evidence="1">Cytoplasm</location>
    </subcellularLocation>
</comment>
<dbReference type="InterPro" id="IPR024792">
    <property type="entry name" value="RhoGDI_dom_sf"/>
</dbReference>
<dbReference type="FunFam" id="2.70.50.30:FF:000003">
    <property type="entry name" value="Rho GDP-dissociation inhibitor 1"/>
    <property type="match status" value="1"/>
</dbReference>
<comment type="function">
    <text evidence="8">Controls Rho proteins homeostasis. Regulates the GDP/GTP exchange reaction of the Rho proteins by inhibiting the dissociation of GDP from them, and the subsequent binding of GTP to them. Retains Rho proteins such as CDC42, RAC1 and RHOA in an inactive cytosolic pool, regulating their stability and protecting them from degradation. Actively involved in the recycling and distribution of activated Rho GTPases in the cell, mediates extraction from membranes of both inactive and activated molecules due its exceptionally high affinity for prenylated forms. Through the modulation of Rho proteins, may play a role in cell motility regulation. In glioma cells, inhibits cell migration and invasion by mediating the signals of SEMA5A and PLXNB3 that lead to inactivation of RAC1.</text>
</comment>
<evidence type="ECO:0000313" key="12">
    <source>
        <dbReference type="Ensembl" id="ENSTGUP00000031212.1"/>
    </source>
</evidence>
<dbReference type="Gene3D" id="2.70.50.30">
    <property type="entry name" value="Coagulation Factor XIII, subunit A, domain 1"/>
    <property type="match status" value="1"/>
</dbReference>
<dbReference type="SUPFAM" id="SSF81296">
    <property type="entry name" value="E set domains"/>
    <property type="match status" value="1"/>
</dbReference>
<dbReference type="GO" id="GO:0005829">
    <property type="term" value="C:cytosol"/>
    <property type="evidence" value="ECO:0007669"/>
    <property type="project" value="TreeGrafter"/>
</dbReference>
<dbReference type="Pfam" id="PF02115">
    <property type="entry name" value="Rho_GDI"/>
    <property type="match status" value="1"/>
</dbReference>